<evidence type="ECO:0000256" key="1">
    <source>
        <dbReference type="ARBA" id="ARBA00004571"/>
    </source>
</evidence>
<evidence type="ECO:0000313" key="9">
    <source>
        <dbReference type="Proteomes" id="UP001164020"/>
    </source>
</evidence>
<dbReference type="InterPro" id="IPR005017">
    <property type="entry name" value="OMPP1/FadL/TodX"/>
</dbReference>
<accession>A0ABY7C0L9</accession>
<evidence type="ECO:0000256" key="6">
    <source>
        <dbReference type="ARBA" id="ARBA00023136"/>
    </source>
</evidence>
<comment type="similarity">
    <text evidence="2">Belongs to the OmpP1/FadL family.</text>
</comment>
<evidence type="ECO:0000256" key="3">
    <source>
        <dbReference type="ARBA" id="ARBA00022452"/>
    </source>
</evidence>
<keyword evidence="4" id="KW-0812">Transmembrane</keyword>
<dbReference type="PANTHER" id="PTHR35093:SF8">
    <property type="entry name" value="OUTER MEMBRANE PROTEIN NMB0088-RELATED"/>
    <property type="match status" value="1"/>
</dbReference>
<dbReference type="Gene3D" id="2.40.160.60">
    <property type="entry name" value="Outer membrane protein transport protein (OMPP1/FadL/TodX)"/>
    <property type="match status" value="1"/>
</dbReference>
<evidence type="ECO:0000256" key="5">
    <source>
        <dbReference type="ARBA" id="ARBA00022729"/>
    </source>
</evidence>
<gene>
    <name evidence="8" type="ORF">OH818_02560</name>
</gene>
<proteinExistence type="inferred from homology"/>
<keyword evidence="6" id="KW-0472">Membrane</keyword>
<evidence type="ECO:0000256" key="7">
    <source>
        <dbReference type="ARBA" id="ARBA00023237"/>
    </source>
</evidence>
<evidence type="ECO:0000256" key="4">
    <source>
        <dbReference type="ARBA" id="ARBA00022692"/>
    </source>
</evidence>
<keyword evidence="9" id="KW-1185">Reference proteome</keyword>
<dbReference type="EMBL" id="CP114029">
    <property type="protein sequence ID" value="WAP69212.1"/>
    <property type="molecule type" value="Genomic_DNA"/>
</dbReference>
<dbReference type="SUPFAM" id="SSF56935">
    <property type="entry name" value="Porins"/>
    <property type="match status" value="1"/>
</dbReference>
<organism evidence="8 9">
    <name type="scientific">Jiella pelagia</name>
    <dbReference type="NCBI Taxonomy" id="2986949"/>
    <lineage>
        <taxon>Bacteria</taxon>
        <taxon>Pseudomonadati</taxon>
        <taxon>Pseudomonadota</taxon>
        <taxon>Alphaproteobacteria</taxon>
        <taxon>Hyphomicrobiales</taxon>
        <taxon>Aurantimonadaceae</taxon>
        <taxon>Jiella</taxon>
    </lineage>
</organism>
<protein>
    <submittedName>
        <fullName evidence="8">Long-chain fatty acid transporter</fullName>
    </submittedName>
</protein>
<evidence type="ECO:0000256" key="2">
    <source>
        <dbReference type="ARBA" id="ARBA00008163"/>
    </source>
</evidence>
<dbReference type="Proteomes" id="UP001164020">
    <property type="component" value="Chromosome"/>
</dbReference>
<comment type="subcellular location">
    <subcellularLocation>
        <location evidence="1">Cell outer membrane</location>
        <topology evidence="1">Multi-pass membrane protein</topology>
    </subcellularLocation>
</comment>
<dbReference type="PANTHER" id="PTHR35093">
    <property type="entry name" value="OUTER MEMBRANE PROTEIN NMB0088-RELATED"/>
    <property type="match status" value="1"/>
</dbReference>
<sequence length="479" mass="51633">MPINWKNWRFSGIYSEALQSVRSSSFGLGYCHWVACRSRKRPGRRAIWGEFMAYGQKRITTALLIAAACSTSALAGGFQRGTADTDILFEPGTVNTRASFTYVDPRRGFTSLDGQSGDFENYTGHYLIPNYAISLGNDVFGCAGTATESFAAEADYSGSPGGALPIQVSSTQSMSTDDRRDFANASSVSRTQKLAFDSTEVGLTCRVSYQGETGRYSLLGGVFLEDFHFEGTSFGTSYVAAGVPIAAVRSRIEVESDGDYKPGFRIGAAYEIPEYALRVQAMYRSEVKHDEVSGDGTVTILNSLVPTLPAGTVIPVDSYFSEATSPQFVDIKAQTGIAPGWLLLGSFRWTDWSTNQVSVSSISNPAFGISSSSYAPYHWRDGYTAQIGVGHAFSEEVAGAIAIGYDRGVSTGAETTYTDLYTLSSGVSFKPNAMAELRFGGVIGYWTDGEQSVANDSYYDATVGDDVVYGINATLRLTF</sequence>
<reference evidence="8" key="1">
    <citation type="submission" date="2022-12" db="EMBL/GenBank/DDBJ databases">
        <title>Jiella pelagia sp. nov., isolated from phosphonate enriched culture of Northwest Pacific surface seawater.</title>
        <authorList>
            <person name="Shin D.Y."/>
            <person name="Hwang C.Y."/>
        </authorList>
    </citation>
    <scope>NUCLEOTIDE SEQUENCE</scope>
    <source>
        <strain evidence="8">HL-NP1</strain>
    </source>
</reference>
<keyword evidence="3" id="KW-1134">Transmembrane beta strand</keyword>
<keyword evidence="7" id="KW-0998">Cell outer membrane</keyword>
<name>A0ABY7C0L9_9HYPH</name>
<dbReference type="RefSeq" id="WP_268881654.1">
    <property type="nucleotide sequence ID" value="NZ_CP114029.1"/>
</dbReference>
<keyword evidence="5" id="KW-0732">Signal</keyword>
<evidence type="ECO:0000313" key="8">
    <source>
        <dbReference type="EMBL" id="WAP69212.1"/>
    </source>
</evidence>